<comment type="caution">
    <text evidence="6">The sequence shown here is derived from an EMBL/GenBank/DDBJ whole genome shotgun (WGS) entry which is preliminary data.</text>
</comment>
<feature type="domain" description="C3H1-type" evidence="5">
    <location>
        <begin position="181"/>
        <end position="211"/>
    </location>
</feature>
<dbReference type="Pfam" id="PF23035">
    <property type="entry name" value="zf-CCCH_UNK-like_4th"/>
    <property type="match status" value="1"/>
</dbReference>
<protein>
    <recommendedName>
        <fullName evidence="5">C3H1-type domain-containing protein</fullName>
    </recommendedName>
</protein>
<gene>
    <name evidence="6" type="ORF">MNOR_LOCUS38287</name>
</gene>
<dbReference type="PANTHER" id="PTHR14493:SF50">
    <property type="entry name" value="RING FINGER PROTEIN UNKEMPT"/>
    <property type="match status" value="1"/>
</dbReference>
<feature type="non-terminal residue" evidence="6">
    <location>
        <position position="467"/>
    </location>
</feature>
<dbReference type="Proteomes" id="UP001497623">
    <property type="component" value="Unassembled WGS sequence"/>
</dbReference>
<dbReference type="InterPro" id="IPR057295">
    <property type="entry name" value="UNK_Znf_4"/>
</dbReference>
<dbReference type="PANTHER" id="PTHR14493">
    <property type="entry name" value="UNKEMPT FAMILY MEMBER"/>
    <property type="match status" value="1"/>
</dbReference>
<keyword evidence="1 4" id="KW-0479">Metal-binding</keyword>
<reference evidence="6 7" key="1">
    <citation type="submission" date="2024-05" db="EMBL/GenBank/DDBJ databases">
        <authorList>
            <person name="Wallberg A."/>
        </authorList>
    </citation>
    <scope>NUCLEOTIDE SEQUENCE [LARGE SCALE GENOMIC DNA]</scope>
</reference>
<dbReference type="AlphaFoldDB" id="A0AAV2SLT5"/>
<evidence type="ECO:0000256" key="4">
    <source>
        <dbReference type="PROSITE-ProRule" id="PRU00723"/>
    </source>
</evidence>
<dbReference type="Pfam" id="PF25427">
    <property type="entry name" value="zf-CCCH_UNK"/>
    <property type="match status" value="1"/>
</dbReference>
<keyword evidence="2 4" id="KW-0863">Zinc-finger</keyword>
<dbReference type="EMBL" id="CAXKWB010085421">
    <property type="protein sequence ID" value="CAL4210286.1"/>
    <property type="molecule type" value="Genomic_DNA"/>
</dbReference>
<proteinExistence type="predicted"/>
<evidence type="ECO:0000256" key="1">
    <source>
        <dbReference type="ARBA" id="ARBA00022723"/>
    </source>
</evidence>
<keyword evidence="7" id="KW-1185">Reference proteome</keyword>
<dbReference type="GO" id="GO:0008270">
    <property type="term" value="F:zinc ion binding"/>
    <property type="evidence" value="ECO:0007669"/>
    <property type="project" value="UniProtKB-KW"/>
</dbReference>
<dbReference type="InterPro" id="IPR000571">
    <property type="entry name" value="Znf_CCCH"/>
</dbReference>
<evidence type="ECO:0000256" key="3">
    <source>
        <dbReference type="ARBA" id="ARBA00022833"/>
    </source>
</evidence>
<accession>A0AAV2SLT5</accession>
<evidence type="ECO:0000259" key="5">
    <source>
        <dbReference type="PROSITE" id="PS50103"/>
    </source>
</evidence>
<keyword evidence="3 4" id="KW-0862">Zinc</keyword>
<evidence type="ECO:0000256" key="2">
    <source>
        <dbReference type="ARBA" id="ARBA00022771"/>
    </source>
</evidence>
<name>A0AAV2SLT5_MEGNR</name>
<dbReference type="InterPro" id="IPR045234">
    <property type="entry name" value="Unkempt-like"/>
</dbReference>
<organism evidence="6 7">
    <name type="scientific">Meganyctiphanes norvegica</name>
    <name type="common">Northern krill</name>
    <name type="synonym">Thysanopoda norvegica</name>
    <dbReference type="NCBI Taxonomy" id="48144"/>
    <lineage>
        <taxon>Eukaryota</taxon>
        <taxon>Metazoa</taxon>
        <taxon>Ecdysozoa</taxon>
        <taxon>Arthropoda</taxon>
        <taxon>Crustacea</taxon>
        <taxon>Multicrustacea</taxon>
        <taxon>Malacostraca</taxon>
        <taxon>Eumalacostraca</taxon>
        <taxon>Eucarida</taxon>
        <taxon>Euphausiacea</taxon>
        <taxon>Euphausiidae</taxon>
        <taxon>Meganyctiphanes</taxon>
    </lineage>
</organism>
<sequence>MLVGVVEIWFSFHQDSLVRVSLECVLGPALHPSVYTWSLVLLSILVFTRCLGPSATLCSVLMLQGDFTLHVYTVPWPFSGPLLRPNVTSGPALHPSVYTCFHGGLTLSGPALHPGVYTCLHGDLALQRPCAPSSDCTVALPYGGSALRSFLSDTIGLCPTPFCPYLHRTAGDTERRYHLRYYKTGMCVHDTDSRGMCVKNGPHCAFAHGVDDVRPPVYDIRELQALEIIEQDAINGSGPNNLDKERNMVNDDPKWQDTSYVLANYKTEQCKRPPRLCRQGYACPQYHNSRDRRRSPKKFKYSLSLSPKIKGRDQEGGGSNCKDGVACKCKGRSKHSFGTPEFRSPRCNVFSRNGHDSKNAYSGFQQPNAETRSIRCLLSAMRASTKLSRDKKKPHRPDRPQTCVNLSVNFSQIGPKTLQVNPIRDEDSFRLQELSAMQCKKRYGGTCIISTPLLLRRETGLFGGITM</sequence>
<evidence type="ECO:0000313" key="7">
    <source>
        <dbReference type="Proteomes" id="UP001497623"/>
    </source>
</evidence>
<evidence type="ECO:0000313" key="6">
    <source>
        <dbReference type="EMBL" id="CAL4210286.1"/>
    </source>
</evidence>
<feature type="zinc finger region" description="C3H1-type" evidence="4">
    <location>
        <begin position="181"/>
        <end position="211"/>
    </location>
</feature>
<dbReference type="PROSITE" id="PS50103">
    <property type="entry name" value="ZF_C3H1"/>
    <property type="match status" value="1"/>
</dbReference>